<feature type="signal peptide" evidence="3">
    <location>
        <begin position="1"/>
        <end position="29"/>
    </location>
</feature>
<evidence type="ECO:0000256" key="3">
    <source>
        <dbReference type="SAM" id="SignalP"/>
    </source>
</evidence>
<organism evidence="4 5">
    <name type="scientific">Streptomyces roseoverticillatus</name>
    <dbReference type="NCBI Taxonomy" id="66429"/>
    <lineage>
        <taxon>Bacteria</taxon>
        <taxon>Bacillati</taxon>
        <taxon>Actinomycetota</taxon>
        <taxon>Actinomycetes</taxon>
        <taxon>Kitasatosporales</taxon>
        <taxon>Streptomycetaceae</taxon>
        <taxon>Streptomyces</taxon>
    </lineage>
</organism>
<proteinExistence type="predicted"/>
<feature type="chain" id="PRO_5045690146" evidence="3">
    <location>
        <begin position="30"/>
        <end position="195"/>
    </location>
</feature>
<reference evidence="4 5" key="1">
    <citation type="submission" date="2024-06" db="EMBL/GenBank/DDBJ databases">
        <title>The Natural Products Discovery Center: Release of the First 8490 Sequenced Strains for Exploring Actinobacteria Biosynthetic Diversity.</title>
        <authorList>
            <person name="Kalkreuter E."/>
            <person name="Kautsar S.A."/>
            <person name="Yang D."/>
            <person name="Bader C.D."/>
            <person name="Teijaro C.N."/>
            <person name="Fluegel L."/>
            <person name="Davis C.M."/>
            <person name="Simpson J.R."/>
            <person name="Lauterbach L."/>
            <person name="Steele A.D."/>
            <person name="Gui C."/>
            <person name="Meng S."/>
            <person name="Li G."/>
            <person name="Viehrig K."/>
            <person name="Ye F."/>
            <person name="Su P."/>
            <person name="Kiefer A.F."/>
            <person name="Nichols A."/>
            <person name="Cepeda A.J."/>
            <person name="Yan W."/>
            <person name="Fan B."/>
            <person name="Jiang Y."/>
            <person name="Adhikari A."/>
            <person name="Zheng C.-J."/>
            <person name="Schuster L."/>
            <person name="Cowan T.M."/>
            <person name="Smanski M.J."/>
            <person name="Chevrette M.G."/>
            <person name="De Carvalho L.P.S."/>
            <person name="Shen B."/>
        </authorList>
    </citation>
    <scope>NUCLEOTIDE SEQUENCE [LARGE SCALE GENOMIC DNA]</scope>
    <source>
        <strain evidence="4 5">NPDC053791</strain>
    </source>
</reference>
<evidence type="ECO:0000256" key="1">
    <source>
        <dbReference type="SAM" id="MobiDB-lite"/>
    </source>
</evidence>
<accession>A0ABV3IZJ0</accession>
<dbReference type="EMBL" id="JBFASG010000027">
    <property type="protein sequence ID" value="MEV4925863.1"/>
    <property type="molecule type" value="Genomic_DNA"/>
</dbReference>
<feature type="compositionally biased region" description="Low complexity" evidence="1">
    <location>
        <begin position="144"/>
        <end position="157"/>
    </location>
</feature>
<feature type="region of interest" description="Disordered" evidence="1">
    <location>
        <begin position="121"/>
        <end position="165"/>
    </location>
</feature>
<keyword evidence="2" id="KW-1133">Transmembrane helix</keyword>
<comment type="caution">
    <text evidence="4">The sequence shown here is derived from an EMBL/GenBank/DDBJ whole genome shotgun (WGS) entry which is preliminary data.</text>
</comment>
<dbReference type="Proteomes" id="UP001552479">
    <property type="component" value="Unassembled WGS sequence"/>
</dbReference>
<name>A0ABV3IZJ0_9ACTN</name>
<protein>
    <submittedName>
        <fullName evidence="4">Uncharacterized protein</fullName>
    </submittedName>
</protein>
<evidence type="ECO:0000256" key="2">
    <source>
        <dbReference type="SAM" id="Phobius"/>
    </source>
</evidence>
<gene>
    <name evidence="4" type="ORF">AB0L03_24075</name>
</gene>
<keyword evidence="2" id="KW-0472">Membrane</keyword>
<keyword evidence="2" id="KW-0812">Transmembrane</keyword>
<sequence>MSERRSLTASVTVVLAGLLALGPATTAHAHGDSIRLTVTGVSAGHPMTTAVWENDGDPVDGKDEKVAGTVTATGTDGTTLGPWRLVPVPGKAGTFTTAEALPAGRWTIMAQTAFPALGRAEPHAAEVTAASPAGPTAAPPRTPTSPAAVPAAASGAGSEDGPGPGAVTLGVTASGVALAGGLAALWLRQRRTRRA</sequence>
<evidence type="ECO:0000313" key="4">
    <source>
        <dbReference type="EMBL" id="MEV4925863.1"/>
    </source>
</evidence>
<keyword evidence="3" id="KW-0732">Signal</keyword>
<dbReference type="RefSeq" id="WP_366089435.1">
    <property type="nucleotide sequence ID" value="NZ_JBFASG010000027.1"/>
</dbReference>
<evidence type="ECO:0000313" key="5">
    <source>
        <dbReference type="Proteomes" id="UP001552479"/>
    </source>
</evidence>
<feature type="transmembrane region" description="Helical" evidence="2">
    <location>
        <begin position="166"/>
        <end position="187"/>
    </location>
</feature>
<keyword evidence="5" id="KW-1185">Reference proteome</keyword>